<feature type="transmembrane region" description="Helical" evidence="1">
    <location>
        <begin position="44"/>
        <end position="63"/>
    </location>
</feature>
<feature type="transmembrane region" description="Helical" evidence="1">
    <location>
        <begin position="68"/>
        <end position="85"/>
    </location>
</feature>
<keyword evidence="1" id="KW-1133">Transmembrane helix</keyword>
<protein>
    <submittedName>
        <fullName evidence="2">Uncharacterized protein</fullName>
    </submittedName>
</protein>
<evidence type="ECO:0000313" key="2">
    <source>
        <dbReference type="EMBL" id="PUU80438.1"/>
    </source>
</evidence>
<gene>
    <name evidence="2" type="ORF">B9Z19DRAFT_730327</name>
</gene>
<dbReference type="Proteomes" id="UP000244722">
    <property type="component" value="Unassembled WGS sequence"/>
</dbReference>
<accession>A0A2T6ZY63</accession>
<organism evidence="2 3">
    <name type="scientific">Tuber borchii</name>
    <name type="common">White truffle</name>
    <dbReference type="NCBI Taxonomy" id="42251"/>
    <lineage>
        <taxon>Eukaryota</taxon>
        <taxon>Fungi</taxon>
        <taxon>Dikarya</taxon>
        <taxon>Ascomycota</taxon>
        <taxon>Pezizomycotina</taxon>
        <taxon>Pezizomycetes</taxon>
        <taxon>Pezizales</taxon>
        <taxon>Tuberaceae</taxon>
        <taxon>Tuber</taxon>
    </lineage>
</organism>
<evidence type="ECO:0000313" key="3">
    <source>
        <dbReference type="Proteomes" id="UP000244722"/>
    </source>
</evidence>
<name>A0A2T6ZY63_TUBBO</name>
<dbReference type="EMBL" id="NESQ01000064">
    <property type="protein sequence ID" value="PUU80438.1"/>
    <property type="molecule type" value="Genomic_DNA"/>
</dbReference>
<comment type="caution">
    <text evidence="2">The sequence shown here is derived from an EMBL/GenBank/DDBJ whole genome shotgun (WGS) entry which is preliminary data.</text>
</comment>
<keyword evidence="1" id="KW-0472">Membrane</keyword>
<keyword evidence="3" id="KW-1185">Reference proteome</keyword>
<sequence length="86" mass="9752">MPGLLINIPTTVVVPVCGSRGDEPSWSLILLSQYRFLGDVLTGYQTLLFFFFWLLSFLFSLLLRLPPAIAVALVFTNTPLGLHWYY</sequence>
<reference evidence="2 3" key="1">
    <citation type="submission" date="2017-04" db="EMBL/GenBank/DDBJ databases">
        <title>Draft genome sequence of Tuber borchii Vittad., a whitish edible truffle.</title>
        <authorList>
            <consortium name="DOE Joint Genome Institute"/>
            <person name="Murat C."/>
            <person name="Kuo A."/>
            <person name="Barry K.W."/>
            <person name="Clum A."/>
            <person name="Dockter R.B."/>
            <person name="Fauchery L."/>
            <person name="Iotti M."/>
            <person name="Kohler A."/>
            <person name="Labutti K."/>
            <person name="Lindquist E.A."/>
            <person name="Lipzen A."/>
            <person name="Ohm R.A."/>
            <person name="Wang M."/>
            <person name="Grigoriev I.V."/>
            <person name="Zambonelli A."/>
            <person name="Martin F.M."/>
        </authorList>
    </citation>
    <scope>NUCLEOTIDE SEQUENCE [LARGE SCALE GENOMIC DNA]</scope>
    <source>
        <strain evidence="2 3">Tbo3840</strain>
    </source>
</reference>
<proteinExistence type="predicted"/>
<evidence type="ECO:0000256" key="1">
    <source>
        <dbReference type="SAM" id="Phobius"/>
    </source>
</evidence>
<dbReference type="AlphaFoldDB" id="A0A2T6ZY63"/>
<keyword evidence="1" id="KW-0812">Transmembrane</keyword>